<evidence type="ECO:0000259" key="3">
    <source>
        <dbReference type="Pfam" id="PF13359"/>
    </source>
</evidence>
<proteinExistence type="predicted"/>
<dbReference type="OMA" id="NTANWAL"/>
<dbReference type="GO" id="GO:0046872">
    <property type="term" value="F:metal ion binding"/>
    <property type="evidence" value="ECO:0007669"/>
    <property type="project" value="UniProtKB-KW"/>
</dbReference>
<gene>
    <name evidence="4" type="ORF">HYPSUDRAFT_100788</name>
</gene>
<evidence type="ECO:0000313" key="4">
    <source>
        <dbReference type="EMBL" id="KJA25910.1"/>
    </source>
</evidence>
<evidence type="ECO:0000256" key="1">
    <source>
        <dbReference type="ARBA" id="ARBA00001968"/>
    </source>
</evidence>
<reference evidence="5" key="1">
    <citation type="submission" date="2014-04" db="EMBL/GenBank/DDBJ databases">
        <title>Evolutionary Origins and Diversification of the Mycorrhizal Mutualists.</title>
        <authorList>
            <consortium name="DOE Joint Genome Institute"/>
            <consortium name="Mycorrhizal Genomics Consortium"/>
            <person name="Kohler A."/>
            <person name="Kuo A."/>
            <person name="Nagy L.G."/>
            <person name="Floudas D."/>
            <person name="Copeland A."/>
            <person name="Barry K.W."/>
            <person name="Cichocki N."/>
            <person name="Veneault-Fourrey C."/>
            <person name="LaButti K."/>
            <person name="Lindquist E.A."/>
            <person name="Lipzen A."/>
            <person name="Lundell T."/>
            <person name="Morin E."/>
            <person name="Murat C."/>
            <person name="Riley R."/>
            <person name="Ohm R."/>
            <person name="Sun H."/>
            <person name="Tunlid A."/>
            <person name="Henrissat B."/>
            <person name="Grigoriev I.V."/>
            <person name="Hibbett D.S."/>
            <person name="Martin F."/>
        </authorList>
    </citation>
    <scope>NUCLEOTIDE SEQUENCE [LARGE SCALE GENOMIC DNA]</scope>
    <source>
        <strain evidence="5">FD-334 SS-4</strain>
    </source>
</reference>
<feature type="domain" description="DDE Tnp4" evidence="3">
    <location>
        <begin position="2"/>
        <end position="103"/>
    </location>
</feature>
<sequence>TAWEQTRIFKEHETILVDNEFIWADSAYPIQTWVMAPYKKPESDLPDNGIYNNHVSMLRIRSEHAIGFLKGRFQSLKDLRVAIKDENSHKFATYWVVACIGIHSFAMTCEAEEKGD</sequence>
<feature type="non-terminal residue" evidence="4">
    <location>
        <position position="1"/>
    </location>
</feature>
<comment type="cofactor">
    <cofactor evidence="1">
        <name>a divalent metal cation</name>
        <dbReference type="ChEBI" id="CHEBI:60240"/>
    </cofactor>
</comment>
<dbReference type="Proteomes" id="UP000054270">
    <property type="component" value="Unassembled WGS sequence"/>
</dbReference>
<evidence type="ECO:0000256" key="2">
    <source>
        <dbReference type="ARBA" id="ARBA00022723"/>
    </source>
</evidence>
<protein>
    <recommendedName>
        <fullName evidence="3">DDE Tnp4 domain-containing protein</fullName>
    </recommendedName>
</protein>
<keyword evidence="5" id="KW-1185">Reference proteome</keyword>
<dbReference type="OrthoDB" id="2649667at2759"/>
<dbReference type="EMBL" id="KN817529">
    <property type="protein sequence ID" value="KJA25910.1"/>
    <property type="molecule type" value="Genomic_DNA"/>
</dbReference>
<dbReference type="STRING" id="945553.A0A0D2Q2Y2"/>
<keyword evidence="2" id="KW-0479">Metal-binding</keyword>
<dbReference type="AlphaFoldDB" id="A0A0D2Q2Y2"/>
<evidence type="ECO:0000313" key="5">
    <source>
        <dbReference type="Proteomes" id="UP000054270"/>
    </source>
</evidence>
<name>A0A0D2Q2Y2_HYPSF</name>
<dbReference type="Pfam" id="PF13359">
    <property type="entry name" value="DDE_Tnp_4"/>
    <property type="match status" value="1"/>
</dbReference>
<organism evidence="4 5">
    <name type="scientific">Hypholoma sublateritium (strain FD-334 SS-4)</name>
    <dbReference type="NCBI Taxonomy" id="945553"/>
    <lineage>
        <taxon>Eukaryota</taxon>
        <taxon>Fungi</taxon>
        <taxon>Dikarya</taxon>
        <taxon>Basidiomycota</taxon>
        <taxon>Agaricomycotina</taxon>
        <taxon>Agaricomycetes</taxon>
        <taxon>Agaricomycetidae</taxon>
        <taxon>Agaricales</taxon>
        <taxon>Agaricineae</taxon>
        <taxon>Strophariaceae</taxon>
        <taxon>Hypholoma</taxon>
    </lineage>
</organism>
<feature type="non-terminal residue" evidence="4">
    <location>
        <position position="116"/>
    </location>
</feature>
<dbReference type="InterPro" id="IPR027806">
    <property type="entry name" value="HARBI1_dom"/>
</dbReference>
<accession>A0A0D2Q2Y2</accession>